<proteinExistence type="inferred from homology"/>
<organism evidence="12 13">
    <name type="scientific">Mesorhizobium australicum</name>
    <dbReference type="NCBI Taxonomy" id="536018"/>
    <lineage>
        <taxon>Bacteria</taxon>
        <taxon>Pseudomonadati</taxon>
        <taxon>Pseudomonadota</taxon>
        <taxon>Alphaproteobacteria</taxon>
        <taxon>Hyphomicrobiales</taxon>
        <taxon>Phyllobacteriaceae</taxon>
        <taxon>Mesorhizobium</taxon>
    </lineage>
</organism>
<dbReference type="OrthoDB" id="7206969at2"/>
<evidence type="ECO:0000256" key="4">
    <source>
        <dbReference type="ARBA" id="ARBA00022692"/>
    </source>
</evidence>
<evidence type="ECO:0000313" key="13">
    <source>
        <dbReference type="Proteomes" id="UP000193083"/>
    </source>
</evidence>
<keyword evidence="5 9" id="KW-0653">Protein transport</keyword>
<dbReference type="PANTHER" id="PTHR33162">
    <property type="entry name" value="SEC-INDEPENDENT PROTEIN TRANSLOCASE PROTEIN TATA, CHLOROPLASTIC"/>
    <property type="match status" value="1"/>
</dbReference>
<gene>
    <name evidence="9" type="primary">tatB</name>
    <name evidence="12" type="ORF">SAMN02982922_3827</name>
</gene>
<dbReference type="AlphaFoldDB" id="A0A1X7PCI0"/>
<dbReference type="Gene3D" id="1.20.5.3310">
    <property type="match status" value="1"/>
</dbReference>
<evidence type="ECO:0000256" key="2">
    <source>
        <dbReference type="ARBA" id="ARBA00022448"/>
    </source>
</evidence>
<reference evidence="12 13" key="1">
    <citation type="submission" date="2017-04" db="EMBL/GenBank/DDBJ databases">
        <authorList>
            <person name="Afonso C.L."/>
            <person name="Miller P.J."/>
            <person name="Scott M.A."/>
            <person name="Spackman E."/>
            <person name="Goraichik I."/>
            <person name="Dimitrov K.M."/>
            <person name="Suarez D.L."/>
            <person name="Swayne D.E."/>
        </authorList>
    </citation>
    <scope>NUCLEOTIDE SEQUENCE [LARGE SCALE GENOMIC DNA]</scope>
    <source>
        <strain evidence="12 13">B5P</strain>
    </source>
</reference>
<feature type="compositionally biased region" description="Low complexity" evidence="10">
    <location>
        <begin position="120"/>
        <end position="168"/>
    </location>
</feature>
<keyword evidence="6 9" id="KW-1133">Transmembrane helix</keyword>
<dbReference type="Proteomes" id="UP000193083">
    <property type="component" value="Unassembled WGS sequence"/>
</dbReference>
<keyword evidence="2 9" id="KW-0813">Transport</keyword>
<keyword evidence="3 9" id="KW-1003">Cell membrane</keyword>
<name>A0A1X7PCI0_9HYPH</name>
<dbReference type="RefSeq" id="WP_085465599.1">
    <property type="nucleotide sequence ID" value="NZ_FXBL01000004.1"/>
</dbReference>
<feature type="transmembrane region" description="Helical" evidence="11">
    <location>
        <begin position="6"/>
        <end position="25"/>
    </location>
</feature>
<sequence length="179" mass="18441">MLDVGWTEMLVIAIVMIVVVGPKDLPRMLRSFGRTTAKMRSMANDFRKQFDEALKEAELDDVKSSIDQLKGLNPASDIKKVLNPMEKAAADVRAGLQAALKPAPKPTTSPDAQPAEPLKAGTAAMPGETAAPAAVAEPSAPPVASTTADAPPAAPVAAQPAVAAAAKPKATRKKAGTKA</sequence>
<comment type="function">
    <text evidence="9">Part of the twin-arginine translocation (Tat) system that transports large folded proteins containing a characteristic twin-arginine motif in their signal peptide across membranes. Together with TatC, TatB is part of a receptor directly interacting with Tat signal peptides. TatB may form an oligomeric binding site that transiently accommodates folded Tat precursor proteins before their translocation.</text>
</comment>
<evidence type="ECO:0000256" key="9">
    <source>
        <dbReference type="HAMAP-Rule" id="MF_00237"/>
    </source>
</evidence>
<evidence type="ECO:0000256" key="6">
    <source>
        <dbReference type="ARBA" id="ARBA00022989"/>
    </source>
</evidence>
<comment type="subunit">
    <text evidence="9">The Tat system comprises two distinct complexes: a TatABC complex, containing multiple copies of TatA, TatB and TatC subunits, and a separate TatA complex, containing only TatA subunits. Substrates initially bind to the TatABC complex, which probably triggers association of the separate TatA complex to form the active translocon.</text>
</comment>
<dbReference type="HAMAP" id="MF_00237">
    <property type="entry name" value="TatB"/>
    <property type="match status" value="1"/>
</dbReference>
<dbReference type="PANTHER" id="PTHR33162:SF1">
    <property type="entry name" value="SEC-INDEPENDENT PROTEIN TRANSLOCASE PROTEIN TATA, CHLOROPLASTIC"/>
    <property type="match status" value="1"/>
</dbReference>
<keyword evidence="7 9" id="KW-0811">Translocation</keyword>
<protein>
    <recommendedName>
        <fullName evidence="9">Sec-independent protein translocase protein TatB</fullName>
    </recommendedName>
</protein>
<evidence type="ECO:0000256" key="10">
    <source>
        <dbReference type="SAM" id="MobiDB-lite"/>
    </source>
</evidence>
<dbReference type="GO" id="GO:0043953">
    <property type="term" value="P:protein transport by the Tat complex"/>
    <property type="evidence" value="ECO:0007669"/>
    <property type="project" value="UniProtKB-UniRule"/>
</dbReference>
<comment type="subcellular location">
    <subcellularLocation>
        <location evidence="9">Cell membrane</location>
        <topology evidence="9">Single-pass membrane protein</topology>
    </subcellularLocation>
    <subcellularLocation>
        <location evidence="1">Membrane</location>
        <topology evidence="1">Single-pass membrane protein</topology>
    </subcellularLocation>
</comment>
<keyword evidence="8 9" id="KW-0472">Membrane</keyword>
<feature type="region of interest" description="Disordered" evidence="10">
    <location>
        <begin position="99"/>
        <end position="179"/>
    </location>
</feature>
<evidence type="ECO:0000256" key="7">
    <source>
        <dbReference type="ARBA" id="ARBA00023010"/>
    </source>
</evidence>
<accession>A0A1X7PCI0</accession>
<dbReference type="NCBIfam" id="TIGR01410">
    <property type="entry name" value="tatB"/>
    <property type="match status" value="1"/>
</dbReference>
<evidence type="ECO:0000256" key="3">
    <source>
        <dbReference type="ARBA" id="ARBA00022475"/>
    </source>
</evidence>
<keyword evidence="13" id="KW-1185">Reference proteome</keyword>
<dbReference type="InterPro" id="IPR018448">
    <property type="entry name" value="TatB"/>
</dbReference>
<dbReference type="PRINTS" id="PR01506">
    <property type="entry name" value="TATBPROTEIN"/>
</dbReference>
<evidence type="ECO:0000256" key="5">
    <source>
        <dbReference type="ARBA" id="ARBA00022927"/>
    </source>
</evidence>
<keyword evidence="4 9" id="KW-0812">Transmembrane</keyword>
<evidence type="ECO:0000256" key="8">
    <source>
        <dbReference type="ARBA" id="ARBA00023136"/>
    </source>
</evidence>
<dbReference type="Pfam" id="PF02416">
    <property type="entry name" value="TatA_B_E"/>
    <property type="match status" value="1"/>
</dbReference>
<evidence type="ECO:0000313" key="12">
    <source>
        <dbReference type="EMBL" id="SMH48993.1"/>
    </source>
</evidence>
<dbReference type="GO" id="GO:0008320">
    <property type="term" value="F:protein transmembrane transporter activity"/>
    <property type="evidence" value="ECO:0007669"/>
    <property type="project" value="UniProtKB-UniRule"/>
</dbReference>
<evidence type="ECO:0000256" key="11">
    <source>
        <dbReference type="SAM" id="Phobius"/>
    </source>
</evidence>
<comment type="similarity">
    <text evidence="9">Belongs to the TatB family.</text>
</comment>
<dbReference type="GO" id="GO:0033281">
    <property type="term" value="C:TAT protein transport complex"/>
    <property type="evidence" value="ECO:0007669"/>
    <property type="project" value="UniProtKB-UniRule"/>
</dbReference>
<dbReference type="EMBL" id="FXBL01000004">
    <property type="protein sequence ID" value="SMH48993.1"/>
    <property type="molecule type" value="Genomic_DNA"/>
</dbReference>
<feature type="compositionally biased region" description="Basic residues" evidence="10">
    <location>
        <begin position="169"/>
        <end position="179"/>
    </location>
</feature>
<evidence type="ECO:0000256" key="1">
    <source>
        <dbReference type="ARBA" id="ARBA00004167"/>
    </source>
</evidence>
<dbReference type="InterPro" id="IPR003369">
    <property type="entry name" value="TatA/B/E"/>
</dbReference>